<dbReference type="GO" id="GO:0043332">
    <property type="term" value="C:mating projection tip"/>
    <property type="evidence" value="ECO:0007669"/>
    <property type="project" value="EnsemblFungi"/>
</dbReference>
<keyword evidence="1" id="KW-1133">Transmembrane helix</keyword>
<dbReference type="OrthoDB" id="5340910at2759"/>
<dbReference type="EMBL" id="HE612857">
    <property type="protein sequence ID" value="CCE62147.1"/>
    <property type="molecule type" value="Genomic_DNA"/>
</dbReference>
<sequence length="434" mass="49393">MVSLLSLKVPNTIVNSDTGLNSVTAIDTSSSSNQIGLIIGLPVGFVCFCIILILIYFYMRKYNYSIAKDTSPKSRSKNWLTEKIYTQDYRSDYLKKNSDDIINKQNLPFGQNVSSHIEYKILNPLHKHILTPKNAVQSNIYKNSNVGCELQQYSDEAEKLLYTSPPNIYHISSTFPSIGKDEEANIDFYNNDSPRSNNWKYDSPLSKWFMRSSLYLRDFGTNVKCSDMKLKKLKLLSHIEKKHVDIGNVDERSPILASAVEKYNSGAMFELNYSDEDEGETKGDTNINQQILYPDNSGTLIFKIDPVPSSKKCKNKHKGNKKKNNKKKYKSHLKYLRYLSQLKPLPLTPTSRFIVGKVFGVKIKYEAKLTDEINIDCGEHVRVLAVHSDGWCLVEKCQLNGSSLCNTIDEPRNIDSKLYLNDERGIIPGYCLDG</sequence>
<dbReference type="GO" id="GO:0005886">
    <property type="term" value="C:plasma membrane"/>
    <property type="evidence" value="ECO:0007669"/>
    <property type="project" value="EnsemblFungi"/>
</dbReference>
<dbReference type="KEGG" id="tpf:TPHA_0B04780"/>
<reference evidence="2 3" key="1">
    <citation type="journal article" date="2011" name="Proc. Natl. Acad. Sci. U.S.A.">
        <title>Evolutionary erosion of yeast sex chromosomes by mating-type switching accidents.</title>
        <authorList>
            <person name="Gordon J.L."/>
            <person name="Armisen D."/>
            <person name="Proux-Wera E."/>
            <person name="Oheigeartaigh S.S."/>
            <person name="Byrne K.P."/>
            <person name="Wolfe K.H."/>
        </authorList>
    </citation>
    <scope>NUCLEOTIDE SEQUENCE [LARGE SCALE GENOMIC DNA]</scope>
    <source>
        <strain evidence="3">ATCC 24235 / CBS 4417 / NBRC 1672 / NRRL Y-8282 / UCD 70-5</strain>
    </source>
</reference>
<protein>
    <recommendedName>
        <fullName evidence="4">SH3 domain-containing protein</fullName>
    </recommendedName>
</protein>
<keyword evidence="1" id="KW-0812">Transmembrane</keyword>
<evidence type="ECO:0008006" key="4">
    <source>
        <dbReference type="Google" id="ProtNLM"/>
    </source>
</evidence>
<dbReference type="SUPFAM" id="SSF50044">
    <property type="entry name" value="SH3-domain"/>
    <property type="match status" value="1"/>
</dbReference>
<dbReference type="OMA" id="HTDGWCL"/>
<dbReference type="InterPro" id="IPR036028">
    <property type="entry name" value="SH3-like_dom_sf"/>
</dbReference>
<proteinExistence type="predicted"/>
<dbReference type="GO" id="GO:0005938">
    <property type="term" value="C:cell cortex"/>
    <property type="evidence" value="ECO:0007669"/>
    <property type="project" value="GOC"/>
</dbReference>
<dbReference type="AlphaFoldDB" id="G8BQ66"/>
<evidence type="ECO:0000313" key="2">
    <source>
        <dbReference type="EMBL" id="CCE62147.1"/>
    </source>
</evidence>
<dbReference type="GeneID" id="11534962"/>
<dbReference type="RefSeq" id="XP_003684581.1">
    <property type="nucleotide sequence ID" value="XM_003684533.1"/>
</dbReference>
<dbReference type="eggNOG" id="ENOG502QVI6">
    <property type="taxonomic scope" value="Eukaryota"/>
</dbReference>
<name>G8BQ66_TETPH</name>
<dbReference type="GO" id="GO:0000755">
    <property type="term" value="P:cytogamy"/>
    <property type="evidence" value="ECO:0007669"/>
    <property type="project" value="EnsemblFungi"/>
</dbReference>
<evidence type="ECO:0000313" key="3">
    <source>
        <dbReference type="Proteomes" id="UP000005666"/>
    </source>
</evidence>
<feature type="transmembrane region" description="Helical" evidence="1">
    <location>
        <begin position="35"/>
        <end position="58"/>
    </location>
</feature>
<accession>G8BQ66</accession>
<gene>
    <name evidence="2" type="primary">TPHA0B04780</name>
    <name evidence="2" type="ordered locus">TPHA_0B04780</name>
</gene>
<keyword evidence="1" id="KW-0472">Membrane</keyword>
<dbReference type="Proteomes" id="UP000005666">
    <property type="component" value="Chromosome 2"/>
</dbReference>
<keyword evidence="3" id="KW-1185">Reference proteome</keyword>
<dbReference type="HOGENOM" id="CLU_040701_0_0_1"/>
<organism evidence="2 3">
    <name type="scientific">Tetrapisispora phaffii (strain ATCC 24235 / CBS 4417 / NBRC 1672 / NRRL Y-8282 / UCD 70-5)</name>
    <name type="common">Yeast</name>
    <name type="synonym">Fabospora phaffii</name>
    <dbReference type="NCBI Taxonomy" id="1071381"/>
    <lineage>
        <taxon>Eukaryota</taxon>
        <taxon>Fungi</taxon>
        <taxon>Dikarya</taxon>
        <taxon>Ascomycota</taxon>
        <taxon>Saccharomycotina</taxon>
        <taxon>Saccharomycetes</taxon>
        <taxon>Saccharomycetales</taxon>
        <taxon>Saccharomycetaceae</taxon>
        <taxon>Tetrapisispora</taxon>
    </lineage>
</organism>
<evidence type="ECO:0000256" key="1">
    <source>
        <dbReference type="SAM" id="Phobius"/>
    </source>
</evidence>
<dbReference type="GO" id="GO:0032065">
    <property type="term" value="P:maintenance of protein location in cell cortex"/>
    <property type="evidence" value="ECO:0007669"/>
    <property type="project" value="EnsemblFungi"/>
</dbReference>